<dbReference type="EMBL" id="JYFE01000027">
    <property type="protein sequence ID" value="KIT16708.1"/>
    <property type="molecule type" value="Genomic_DNA"/>
</dbReference>
<comment type="caution">
    <text evidence="2">The sequence shown here is derived from an EMBL/GenBank/DDBJ whole genome shotgun (WGS) entry which is preliminary data.</text>
</comment>
<reference evidence="2 3" key="1">
    <citation type="submission" date="2015-02" db="EMBL/GenBank/DDBJ databases">
        <title>Genome Sequence of Jannaschia aquimarina DSM28248, a member of the Roseobacter clade.</title>
        <authorList>
            <person name="Voget S."/>
            <person name="Daniel R."/>
        </authorList>
    </citation>
    <scope>NUCLEOTIDE SEQUENCE [LARGE SCALE GENOMIC DNA]</scope>
    <source>
        <strain evidence="2 3">GSW-M26</strain>
    </source>
</reference>
<dbReference type="InterPro" id="IPR003111">
    <property type="entry name" value="Lon_prtase_N"/>
</dbReference>
<organism evidence="2 3">
    <name type="scientific">Jannaschia aquimarina</name>
    <dbReference type="NCBI Taxonomy" id="935700"/>
    <lineage>
        <taxon>Bacteria</taxon>
        <taxon>Pseudomonadati</taxon>
        <taxon>Pseudomonadota</taxon>
        <taxon>Alphaproteobacteria</taxon>
        <taxon>Rhodobacterales</taxon>
        <taxon>Roseobacteraceae</taxon>
        <taxon>Jannaschia</taxon>
    </lineage>
</organism>
<dbReference type="PATRIC" id="fig|935700.4.peg.1548"/>
<dbReference type="AlphaFoldDB" id="A0A0D1D9Z3"/>
<protein>
    <submittedName>
        <fullName evidence="2">Lon2 protein</fullName>
        <ecNumber evidence="2">3.4.21.53</ecNumber>
    </submittedName>
</protein>
<dbReference type="Gene3D" id="2.30.130.40">
    <property type="entry name" value="LON domain-like"/>
    <property type="match status" value="1"/>
</dbReference>
<dbReference type="PANTHER" id="PTHR46732:SF8">
    <property type="entry name" value="ATP-DEPENDENT PROTEASE LA (LON) DOMAIN PROTEIN"/>
    <property type="match status" value="1"/>
</dbReference>
<dbReference type="EC" id="3.4.21.53" evidence="2"/>
<evidence type="ECO:0000259" key="1">
    <source>
        <dbReference type="PROSITE" id="PS51787"/>
    </source>
</evidence>
<keyword evidence="2" id="KW-0378">Hydrolase</keyword>
<dbReference type="Pfam" id="PF02190">
    <property type="entry name" value="LON_substr_bdg"/>
    <property type="match status" value="1"/>
</dbReference>
<dbReference type="SUPFAM" id="SSF88697">
    <property type="entry name" value="PUA domain-like"/>
    <property type="match status" value="1"/>
</dbReference>
<sequence length="216" mass="24594">MVMIRKADLPETIPVFPLPGALLLPRARLPLHIFEPRYLQMIEDCLKTPHRLIGMVQPREKAGKDGRTLQTIGCAGRLTQFSETEDGRYMITLSGASRFRIVNEVTGFTPYLRADVGWSDFERDLGKPEVDHDFDRPAFLNLLQKYFESQSLSTDWDSLQDAEEELLVNSLSMLCPFDPEEKQALLEAPSLTTRRETLVTLMEFGMRETGDGETIQ</sequence>
<keyword evidence="3" id="KW-1185">Reference proteome</keyword>
<dbReference type="PANTHER" id="PTHR46732">
    <property type="entry name" value="ATP-DEPENDENT PROTEASE LA (LON) DOMAIN PROTEIN"/>
    <property type="match status" value="1"/>
</dbReference>
<dbReference type="InterPro" id="IPR015947">
    <property type="entry name" value="PUA-like_sf"/>
</dbReference>
<gene>
    <name evidence="2" type="primary">lon2</name>
    <name evidence="2" type="ORF">jaqu_14960</name>
</gene>
<accession>A0A0D1D9Z3</accession>
<dbReference type="Proteomes" id="UP000032232">
    <property type="component" value="Unassembled WGS sequence"/>
</dbReference>
<dbReference type="STRING" id="935700.jaqu_14960"/>
<name>A0A0D1D9Z3_9RHOB</name>
<dbReference type="SMART" id="SM00464">
    <property type="entry name" value="LON"/>
    <property type="match status" value="1"/>
</dbReference>
<evidence type="ECO:0000313" key="3">
    <source>
        <dbReference type="Proteomes" id="UP000032232"/>
    </source>
</evidence>
<dbReference type="InterPro" id="IPR046336">
    <property type="entry name" value="Lon_prtase_N_sf"/>
</dbReference>
<feature type="domain" description="Lon N-terminal" evidence="1">
    <location>
        <begin position="13"/>
        <end position="206"/>
    </location>
</feature>
<dbReference type="PROSITE" id="PS51787">
    <property type="entry name" value="LON_N"/>
    <property type="match status" value="1"/>
</dbReference>
<dbReference type="GO" id="GO:0004252">
    <property type="term" value="F:serine-type endopeptidase activity"/>
    <property type="evidence" value="ECO:0007669"/>
    <property type="project" value="UniProtKB-EC"/>
</dbReference>
<evidence type="ECO:0000313" key="2">
    <source>
        <dbReference type="EMBL" id="KIT16708.1"/>
    </source>
</evidence>
<proteinExistence type="predicted"/>